<proteinExistence type="predicted"/>
<reference evidence="1 2" key="1">
    <citation type="submission" date="2020-08" db="EMBL/GenBank/DDBJ databases">
        <title>Genomic Encyclopedia of Type Strains, Phase III (KMG-III): the genomes of soil and plant-associated and newly described type strains.</title>
        <authorList>
            <person name="Whitman W."/>
        </authorList>
    </citation>
    <scope>NUCLEOTIDE SEQUENCE [LARGE SCALE GENOMIC DNA]</scope>
    <source>
        <strain evidence="1 2">CECT 3287</strain>
    </source>
</reference>
<dbReference type="Proteomes" id="UP000590749">
    <property type="component" value="Unassembled WGS sequence"/>
</dbReference>
<evidence type="ECO:0000313" key="2">
    <source>
        <dbReference type="Proteomes" id="UP000590749"/>
    </source>
</evidence>
<dbReference type="RefSeq" id="WP_183220448.1">
    <property type="nucleotide sequence ID" value="NZ_BMPW01000004.1"/>
</dbReference>
<protein>
    <submittedName>
        <fullName evidence="1">Uncharacterized protein</fullName>
    </submittedName>
</protein>
<keyword evidence="2" id="KW-1185">Reference proteome</keyword>
<comment type="caution">
    <text evidence="1">The sequence shown here is derived from an EMBL/GenBank/DDBJ whole genome shotgun (WGS) entry which is preliminary data.</text>
</comment>
<accession>A0A7W5AFY2</accession>
<gene>
    <name evidence="1" type="ORF">FHR83_003267</name>
</gene>
<dbReference type="EMBL" id="JACHXF010000006">
    <property type="protein sequence ID" value="MBB3095597.1"/>
    <property type="molecule type" value="Genomic_DNA"/>
</dbReference>
<evidence type="ECO:0000313" key="1">
    <source>
        <dbReference type="EMBL" id="MBB3095597.1"/>
    </source>
</evidence>
<name>A0A7W5AFY2_9ACTN</name>
<organism evidence="1 2">
    <name type="scientific">Actinoplanes campanulatus</name>
    <dbReference type="NCBI Taxonomy" id="113559"/>
    <lineage>
        <taxon>Bacteria</taxon>
        <taxon>Bacillati</taxon>
        <taxon>Actinomycetota</taxon>
        <taxon>Actinomycetes</taxon>
        <taxon>Micromonosporales</taxon>
        <taxon>Micromonosporaceae</taxon>
        <taxon>Actinoplanes</taxon>
    </lineage>
</organism>
<dbReference type="AlphaFoldDB" id="A0A7W5AFY2"/>
<sequence length="112" mass="11611">MTPSAGDLLAAVVARAVADFAGRNAFVRGGSAVHAVATVRWLGELEVPAPLCHVGVSGGELAALRPTAAAVTCRRCLRKQGADELAAFPHTEQLTLFPTRPRTGADHVSGDR</sequence>